<dbReference type="InterPro" id="IPR008928">
    <property type="entry name" value="6-hairpin_glycosidase_sf"/>
</dbReference>
<comment type="similarity">
    <text evidence="1 6 8">Belongs to the glycosyl hydrolase 9 (cellulase E) family.</text>
</comment>
<comment type="catalytic activity">
    <reaction evidence="8">
        <text>Endohydrolysis of (1-&gt;4)-beta-D-glucosidic linkages in cellulose, lichenin and cereal beta-D-glucans.</text>
        <dbReference type="EC" id="3.2.1.4"/>
    </reaction>
</comment>
<dbReference type="PROSITE" id="PS00698">
    <property type="entry name" value="GH9_3"/>
    <property type="match status" value="1"/>
</dbReference>
<dbReference type="InterPro" id="IPR012291">
    <property type="entry name" value="CBM2_carb-bd_dom_sf"/>
</dbReference>
<dbReference type="InterPro" id="IPR008965">
    <property type="entry name" value="CBM2/CBM3_carb-bd_dom_sf"/>
</dbReference>
<dbReference type="GO" id="GO:0030247">
    <property type="term" value="F:polysaccharide binding"/>
    <property type="evidence" value="ECO:0007669"/>
    <property type="project" value="UniProtKB-UniRule"/>
</dbReference>
<dbReference type="InterPro" id="IPR033126">
    <property type="entry name" value="Glyco_hydro_9_Asp/Glu_AS"/>
</dbReference>
<dbReference type="InterPro" id="IPR014756">
    <property type="entry name" value="Ig_E-set"/>
</dbReference>
<evidence type="ECO:0000256" key="1">
    <source>
        <dbReference type="ARBA" id="ARBA00007072"/>
    </source>
</evidence>
<dbReference type="InterPro" id="IPR003305">
    <property type="entry name" value="CenC_carb-bd"/>
</dbReference>
<feature type="active site" evidence="7">
    <location>
        <position position="861"/>
    </location>
</feature>
<keyword evidence="5 6" id="KW-0624">Polysaccharide degradation</keyword>
<protein>
    <recommendedName>
        <fullName evidence="8">Endoglucanase</fullName>
        <ecNumber evidence="8">3.2.1.4</ecNumber>
    </recommendedName>
</protein>
<accession>A0A6V8LDX9</accession>
<dbReference type="InterPro" id="IPR004197">
    <property type="entry name" value="Cellulase_Ig-like"/>
</dbReference>
<evidence type="ECO:0000256" key="4">
    <source>
        <dbReference type="ARBA" id="ARBA00023295"/>
    </source>
</evidence>
<dbReference type="GO" id="GO:0030245">
    <property type="term" value="P:cellulose catabolic process"/>
    <property type="evidence" value="ECO:0007669"/>
    <property type="project" value="UniProtKB-KW"/>
</dbReference>
<dbReference type="Gene3D" id="1.50.10.10">
    <property type="match status" value="1"/>
</dbReference>
<dbReference type="PROSITE" id="PS51173">
    <property type="entry name" value="CBM2"/>
    <property type="match status" value="1"/>
</dbReference>
<feature type="active site" evidence="6">
    <location>
        <position position="813"/>
    </location>
</feature>
<dbReference type="Gene3D" id="2.60.120.260">
    <property type="entry name" value="Galactose-binding domain-like"/>
    <property type="match status" value="2"/>
</dbReference>
<dbReference type="Gene3D" id="2.60.40.290">
    <property type="match status" value="1"/>
</dbReference>
<dbReference type="InterPro" id="IPR012341">
    <property type="entry name" value="6hp_glycosidase-like_sf"/>
</dbReference>
<feature type="signal peptide" evidence="8">
    <location>
        <begin position="1"/>
        <end position="24"/>
    </location>
</feature>
<evidence type="ECO:0000313" key="10">
    <source>
        <dbReference type="EMBL" id="GFJ92779.1"/>
    </source>
</evidence>
<evidence type="ECO:0000256" key="5">
    <source>
        <dbReference type="ARBA" id="ARBA00023326"/>
    </source>
</evidence>
<feature type="chain" id="PRO_5029031859" description="Endoglucanase" evidence="8">
    <location>
        <begin position="25"/>
        <end position="1000"/>
    </location>
</feature>
<dbReference type="SUPFAM" id="SSF48208">
    <property type="entry name" value="Six-hairpin glycosidases"/>
    <property type="match status" value="1"/>
</dbReference>
<dbReference type="Pfam" id="PF02018">
    <property type="entry name" value="CBM_4_9"/>
    <property type="match status" value="2"/>
</dbReference>
<dbReference type="CDD" id="cd02850">
    <property type="entry name" value="E_set_Cellulase_N"/>
    <property type="match status" value="1"/>
</dbReference>
<reference evidence="10 11" key="1">
    <citation type="submission" date="2020-03" db="EMBL/GenBank/DDBJ databases">
        <title>Whole genome shotgun sequence of Phytohabitans rumicis NBRC 108638.</title>
        <authorList>
            <person name="Komaki H."/>
            <person name="Tamura T."/>
        </authorList>
    </citation>
    <scope>NUCLEOTIDE SEQUENCE [LARGE SCALE GENOMIC DNA]</scope>
    <source>
        <strain evidence="10 11">NBRC 108638</strain>
    </source>
</reference>
<feature type="active site" evidence="7">
    <location>
        <position position="870"/>
    </location>
</feature>
<dbReference type="RefSeq" id="WP_246278188.1">
    <property type="nucleotide sequence ID" value="NZ_BAABJB010000005.1"/>
</dbReference>
<keyword evidence="8" id="KW-0732">Signal</keyword>
<evidence type="ECO:0000259" key="9">
    <source>
        <dbReference type="PROSITE" id="PS51173"/>
    </source>
</evidence>
<evidence type="ECO:0000256" key="3">
    <source>
        <dbReference type="ARBA" id="ARBA00023277"/>
    </source>
</evidence>
<reference evidence="10 11" key="2">
    <citation type="submission" date="2020-03" db="EMBL/GenBank/DDBJ databases">
        <authorList>
            <person name="Ichikawa N."/>
            <person name="Kimura A."/>
            <person name="Kitahashi Y."/>
            <person name="Uohara A."/>
        </authorList>
    </citation>
    <scope>NUCLEOTIDE SEQUENCE [LARGE SCALE GENOMIC DNA]</scope>
    <source>
        <strain evidence="10 11">NBRC 108638</strain>
    </source>
</reference>
<dbReference type="SUPFAM" id="SSF81296">
    <property type="entry name" value="E set domains"/>
    <property type="match status" value="1"/>
</dbReference>
<evidence type="ECO:0000256" key="6">
    <source>
        <dbReference type="PROSITE-ProRule" id="PRU10059"/>
    </source>
</evidence>
<proteinExistence type="inferred from homology"/>
<dbReference type="EMBL" id="BLPG01000001">
    <property type="protein sequence ID" value="GFJ92779.1"/>
    <property type="molecule type" value="Genomic_DNA"/>
</dbReference>
<dbReference type="PROSITE" id="PS00592">
    <property type="entry name" value="GH9_2"/>
    <property type="match status" value="1"/>
</dbReference>
<dbReference type="InterPro" id="IPR018221">
    <property type="entry name" value="Glyco_hydro_9_His_AS"/>
</dbReference>
<comment type="caution">
    <text evidence="10">The sequence shown here is derived from an EMBL/GenBank/DDBJ whole genome shotgun (WGS) entry which is preliminary data.</text>
</comment>
<keyword evidence="8" id="KW-0136">Cellulose degradation</keyword>
<dbReference type="EC" id="3.2.1.4" evidence="8"/>
<dbReference type="Proteomes" id="UP000482960">
    <property type="component" value="Unassembled WGS sequence"/>
</dbReference>
<gene>
    <name evidence="10" type="ORF">Prum_064210</name>
</gene>
<keyword evidence="11" id="KW-1185">Reference proteome</keyword>
<dbReference type="InterPro" id="IPR008979">
    <property type="entry name" value="Galactose-bd-like_sf"/>
</dbReference>
<dbReference type="InterPro" id="IPR001701">
    <property type="entry name" value="Glyco_hydro_9"/>
</dbReference>
<keyword evidence="2 6" id="KW-0378">Hydrolase</keyword>
<keyword evidence="4 6" id="KW-0326">Glycosidase</keyword>
<name>A0A6V8LDX9_9ACTN</name>
<dbReference type="InterPro" id="IPR013783">
    <property type="entry name" value="Ig-like_fold"/>
</dbReference>
<organism evidence="10 11">
    <name type="scientific">Phytohabitans rumicis</name>
    <dbReference type="NCBI Taxonomy" id="1076125"/>
    <lineage>
        <taxon>Bacteria</taxon>
        <taxon>Bacillati</taxon>
        <taxon>Actinomycetota</taxon>
        <taxon>Actinomycetes</taxon>
        <taxon>Micromonosporales</taxon>
        <taxon>Micromonosporaceae</taxon>
    </lineage>
</organism>
<keyword evidence="3 6" id="KW-0119">Carbohydrate metabolism</keyword>
<sequence>MKRALAVLAAALLTAAGLATAAYAEEVQHIDNGTFDSGTAPWWNTGNAPVSAVDGRLCAEVPGGLANPWDGAIGHSDIPLVDGDAYRLTFSASASVPVTVRANVQLNEAPYTTALSREVALTGTPQTFVYDFSGNLDSSNGVFTFQLGGSAEPFTFCLDDVSLTSEAGSSGPEQVENGDFADGTAGWYSYGTTSTAVVDGKLCSEVPGGLANPWDGGVGQNGVTLVAGAAYTFSFDASAAPGATVRAAVQLGVDPYTSFLTRDVVLTGETQHLEFTLTSPVDTEQAQVAFQVGANPTAYTFCLDNVSLIGGEEEPPYVPDTGPRVRVNQVGYLPAGPKNATVVTAATDPLPWELTKGTTVLASGQSTPRGVDQASGQNVHTIDFSAYRTAGTGYTLTADGETSHPFDISADVYKQLRSDALQFFYIQRSGIAIDGALVGEQYARPAGHLDVAPNRGDTDVPCQPGVCGYRLDARGGWYDAGDHGKYVVNGGIATAQLLGAFERTKTAASAGAGAALGDSTLRLPERGNGTPDVLDEARWELEFLLRMQVPAGQPRAGMAHHKMHDAAWTGLPLQPEDDPQQRELHPPSTAATLNLAAAAAQGARLFAPYDAPFAAKALTAAKTAYAAAKANPAVYADPNDGTGGGTYSDNDVSDEFYWAAAELYLTTGEAPYLADVTASAHHTSADVFGPVGFGWGSTAALGRLDLATVPSGLPAAERQRLRTSVLAAADAYLTTQAGQAYGLPMPGHRGAYFWGANSNVLNNMAVLATAYDLSGDARYRDGAIQGMDYILGRNALNHSYVTGWGEKASKNQHSRIFGNQLDASLPNPPAGSIAGGANAGLDDPYAKQLLEGCQPMFCYVDHIESYATNEVAVNWNSALAWVASFLADQGAAAPPAVRCKVDYVIHGSWSGGFTAQVTLTNTGTTAINGWAVRWAFLGGQQVTQSWLADTTQSGATVTARNQSHNRVIQPGSTKTFGFNGTSHGPNPVPGLFTVNGAACG</sequence>
<dbReference type="Pfam" id="PF00553">
    <property type="entry name" value="CBM_2"/>
    <property type="match status" value="1"/>
</dbReference>
<dbReference type="PANTHER" id="PTHR22298">
    <property type="entry name" value="ENDO-1,4-BETA-GLUCANASE"/>
    <property type="match status" value="1"/>
</dbReference>
<dbReference type="SUPFAM" id="SSF49785">
    <property type="entry name" value="Galactose-binding domain-like"/>
    <property type="match status" value="2"/>
</dbReference>
<dbReference type="SMART" id="SM00637">
    <property type="entry name" value="CBD_II"/>
    <property type="match status" value="1"/>
</dbReference>
<dbReference type="Gene3D" id="2.60.40.10">
    <property type="entry name" value="Immunoglobulins"/>
    <property type="match status" value="1"/>
</dbReference>
<dbReference type="SUPFAM" id="SSF49384">
    <property type="entry name" value="Carbohydrate-binding domain"/>
    <property type="match status" value="1"/>
</dbReference>
<dbReference type="GO" id="GO:0008810">
    <property type="term" value="F:cellulase activity"/>
    <property type="evidence" value="ECO:0007669"/>
    <property type="project" value="UniProtKB-EC"/>
</dbReference>
<evidence type="ECO:0000256" key="2">
    <source>
        <dbReference type="ARBA" id="ARBA00022801"/>
    </source>
</evidence>
<evidence type="ECO:0000256" key="8">
    <source>
        <dbReference type="RuleBase" id="RU361166"/>
    </source>
</evidence>
<dbReference type="Pfam" id="PF02927">
    <property type="entry name" value="CelD_N"/>
    <property type="match status" value="1"/>
</dbReference>
<evidence type="ECO:0000313" key="11">
    <source>
        <dbReference type="Proteomes" id="UP000482960"/>
    </source>
</evidence>
<dbReference type="Pfam" id="PF00759">
    <property type="entry name" value="Glyco_hydro_9"/>
    <property type="match status" value="1"/>
</dbReference>
<dbReference type="AlphaFoldDB" id="A0A6V8LDX9"/>
<feature type="domain" description="CBM2" evidence="9">
    <location>
        <begin position="892"/>
        <end position="1000"/>
    </location>
</feature>
<evidence type="ECO:0000256" key="7">
    <source>
        <dbReference type="PROSITE-ProRule" id="PRU10060"/>
    </source>
</evidence>
<dbReference type="InterPro" id="IPR001919">
    <property type="entry name" value="CBD2"/>
</dbReference>